<organism evidence="5">
    <name type="scientific">marine sediment metagenome</name>
    <dbReference type="NCBI Taxonomy" id="412755"/>
    <lineage>
        <taxon>unclassified sequences</taxon>
        <taxon>metagenomes</taxon>
        <taxon>ecological metagenomes</taxon>
    </lineage>
</organism>
<comment type="caution">
    <text evidence="5">The sequence shown here is derived from an EMBL/GenBank/DDBJ whole genome shotgun (WGS) entry which is preliminary data.</text>
</comment>
<evidence type="ECO:0000259" key="4">
    <source>
        <dbReference type="Pfam" id="PF13377"/>
    </source>
</evidence>
<proteinExistence type="predicted"/>
<accession>X1A769</accession>
<dbReference type="InterPro" id="IPR046335">
    <property type="entry name" value="LacI/GalR-like_sensor"/>
</dbReference>
<keyword evidence="2" id="KW-0238">DNA-binding</keyword>
<evidence type="ECO:0000313" key="5">
    <source>
        <dbReference type="EMBL" id="GAG65972.1"/>
    </source>
</evidence>
<gene>
    <name evidence="5" type="ORF">S01H4_10574</name>
</gene>
<evidence type="ECO:0000256" key="3">
    <source>
        <dbReference type="ARBA" id="ARBA00023163"/>
    </source>
</evidence>
<keyword evidence="1" id="KW-0805">Transcription regulation</keyword>
<feature type="non-terminal residue" evidence="5">
    <location>
        <position position="1"/>
    </location>
</feature>
<dbReference type="AlphaFoldDB" id="X1A769"/>
<dbReference type="InterPro" id="IPR028082">
    <property type="entry name" value="Peripla_BP_I"/>
</dbReference>
<evidence type="ECO:0000256" key="1">
    <source>
        <dbReference type="ARBA" id="ARBA00023015"/>
    </source>
</evidence>
<sequence>NPTLTTIRLQKQELGAESVTLLLSRINGKRKEIKKKMLDVELITRGT</sequence>
<dbReference type="Pfam" id="PF13377">
    <property type="entry name" value="Peripla_BP_3"/>
    <property type="match status" value="1"/>
</dbReference>
<reference evidence="5" key="1">
    <citation type="journal article" date="2014" name="Front. Microbiol.">
        <title>High frequency of phylogenetically diverse reductive dehalogenase-homologous genes in deep subseafloor sedimentary metagenomes.</title>
        <authorList>
            <person name="Kawai M."/>
            <person name="Futagami T."/>
            <person name="Toyoda A."/>
            <person name="Takaki Y."/>
            <person name="Nishi S."/>
            <person name="Hori S."/>
            <person name="Arai W."/>
            <person name="Tsubouchi T."/>
            <person name="Morono Y."/>
            <person name="Uchiyama I."/>
            <person name="Ito T."/>
            <person name="Fujiyama A."/>
            <person name="Inagaki F."/>
            <person name="Takami H."/>
        </authorList>
    </citation>
    <scope>NUCLEOTIDE SEQUENCE</scope>
    <source>
        <strain evidence="5">Expedition CK06-06</strain>
    </source>
</reference>
<dbReference type="EMBL" id="BART01004077">
    <property type="protein sequence ID" value="GAG65972.1"/>
    <property type="molecule type" value="Genomic_DNA"/>
</dbReference>
<dbReference type="GO" id="GO:0003677">
    <property type="term" value="F:DNA binding"/>
    <property type="evidence" value="ECO:0007669"/>
    <property type="project" value="UniProtKB-KW"/>
</dbReference>
<feature type="domain" description="Transcriptional regulator LacI/GalR-like sensor" evidence="4">
    <location>
        <begin position="2"/>
        <end position="47"/>
    </location>
</feature>
<keyword evidence="3" id="KW-0804">Transcription</keyword>
<dbReference type="SUPFAM" id="SSF53822">
    <property type="entry name" value="Periplasmic binding protein-like I"/>
    <property type="match status" value="1"/>
</dbReference>
<dbReference type="Gene3D" id="3.40.50.2300">
    <property type="match status" value="1"/>
</dbReference>
<name>X1A769_9ZZZZ</name>
<evidence type="ECO:0000256" key="2">
    <source>
        <dbReference type="ARBA" id="ARBA00023125"/>
    </source>
</evidence>
<protein>
    <recommendedName>
        <fullName evidence="4">Transcriptional regulator LacI/GalR-like sensor domain-containing protein</fullName>
    </recommendedName>
</protein>